<dbReference type="Gene3D" id="3.30.300.30">
    <property type="match status" value="1"/>
</dbReference>
<gene>
    <name evidence="4" type="ORF">ENP06_02705</name>
</gene>
<dbReference type="Pfam" id="PF13193">
    <property type="entry name" value="AMP-binding_C"/>
    <property type="match status" value="1"/>
</dbReference>
<evidence type="ECO:0000259" key="3">
    <source>
        <dbReference type="Pfam" id="PF13193"/>
    </source>
</evidence>
<feature type="domain" description="AMP-binding enzyme C-terminal" evidence="3">
    <location>
        <begin position="426"/>
        <end position="501"/>
    </location>
</feature>
<protein>
    <submittedName>
        <fullName evidence="4">Benzoate-CoA ligase family protein</fullName>
    </submittedName>
</protein>
<dbReference type="GO" id="GO:0044550">
    <property type="term" value="P:secondary metabolite biosynthetic process"/>
    <property type="evidence" value="ECO:0007669"/>
    <property type="project" value="TreeGrafter"/>
</dbReference>
<dbReference type="Pfam" id="PF00501">
    <property type="entry name" value="AMP-binding"/>
    <property type="match status" value="1"/>
</dbReference>
<dbReference type="PANTHER" id="PTHR43352">
    <property type="entry name" value="ACETYL-COA SYNTHETASE"/>
    <property type="match status" value="1"/>
</dbReference>
<sequence>MGNPALEPLAPKRIGRGAMTPSGPAWQLLARAAEGHGGRNPYLCTLEGVWSFQQVLEEVTRTAAFLLAHGGEVGERVVLAMGDRVEMVVAFWAALWAGMVAVPVAPSFSPRELREILVDSGARIALGDATSAKALASAAEGLSVRLFFCEDKPPWSSTTHTASPVKSGGSEPALMLYTSGTTGRMKGVVHSHRNVLAAAGGLGPQVLNLTPEDRVFSAARMFFAYGLGNSVYIPVACGCAAVVHPGPVLPGVVREILERFRPTVLFAVPSLYRALAPQPGVPWRSLRCAVSAGEKLPPELWQLLTRRARVPVLDGLGMTETLHHFTSNRPGEVAPGSVGRPLAGFSLKVLDEQGQPVAEGQVGELWVSGPSVMDGYFRQPEKTAVVLKEGWLRTGDLVSVRGGFVYHCGRRDDLVKLSGIAVFLSEVEEVLKKHPGVAEAAVVPVERGAGVATLKAFIVPRPGELPQANELFRFCRRRLAAFKVPREFEVVESLPYTLTGKLRRFFLAAPR</sequence>
<dbReference type="PROSITE" id="PS00455">
    <property type="entry name" value="AMP_BINDING"/>
    <property type="match status" value="1"/>
</dbReference>
<dbReference type="InterPro" id="IPR025110">
    <property type="entry name" value="AMP-bd_C"/>
</dbReference>
<reference evidence="4" key="1">
    <citation type="journal article" date="2020" name="mSystems">
        <title>Genome- and Community-Level Interaction Insights into Carbon Utilization and Element Cycling Functions of Hydrothermarchaeota in Hydrothermal Sediment.</title>
        <authorList>
            <person name="Zhou Z."/>
            <person name="Liu Y."/>
            <person name="Xu W."/>
            <person name="Pan J."/>
            <person name="Luo Z.H."/>
            <person name="Li M."/>
        </authorList>
    </citation>
    <scope>NUCLEOTIDE SEQUENCE [LARGE SCALE GENOMIC DNA]</scope>
    <source>
        <strain evidence="4">SpSt-186</strain>
    </source>
</reference>
<organism evidence="4">
    <name type="scientific">Thermoanaerobaculum aquaticum</name>
    <dbReference type="NCBI Taxonomy" id="1312852"/>
    <lineage>
        <taxon>Bacteria</taxon>
        <taxon>Pseudomonadati</taxon>
        <taxon>Acidobacteriota</taxon>
        <taxon>Thermoanaerobaculia</taxon>
        <taxon>Thermoanaerobaculales</taxon>
        <taxon>Thermoanaerobaculaceae</taxon>
        <taxon>Thermoanaerobaculum</taxon>
    </lineage>
</organism>
<proteinExistence type="predicted"/>
<dbReference type="InterPro" id="IPR042099">
    <property type="entry name" value="ANL_N_sf"/>
</dbReference>
<dbReference type="PANTHER" id="PTHR43352:SF1">
    <property type="entry name" value="ANTHRANILATE--COA LIGASE"/>
    <property type="match status" value="1"/>
</dbReference>
<evidence type="ECO:0000313" key="4">
    <source>
        <dbReference type="EMBL" id="HEQ88304.1"/>
    </source>
</evidence>
<dbReference type="GO" id="GO:0016878">
    <property type="term" value="F:acid-thiol ligase activity"/>
    <property type="evidence" value="ECO:0007669"/>
    <property type="project" value="TreeGrafter"/>
</dbReference>
<dbReference type="InterPro" id="IPR020845">
    <property type="entry name" value="AMP-binding_CS"/>
</dbReference>
<dbReference type="Gene3D" id="3.40.50.12780">
    <property type="entry name" value="N-terminal domain of ligase-like"/>
    <property type="match status" value="1"/>
</dbReference>
<name>A0A7V1ZHU9_9BACT</name>
<dbReference type="EMBL" id="DSHW01000201">
    <property type="protein sequence ID" value="HEQ88304.1"/>
    <property type="molecule type" value="Genomic_DNA"/>
</dbReference>
<dbReference type="InterPro" id="IPR000873">
    <property type="entry name" value="AMP-dep_synth/lig_dom"/>
</dbReference>
<keyword evidence="1 4" id="KW-0436">Ligase</keyword>
<evidence type="ECO:0000256" key="1">
    <source>
        <dbReference type="ARBA" id="ARBA00022598"/>
    </source>
</evidence>
<dbReference type="AlphaFoldDB" id="A0A7V1ZHU9"/>
<dbReference type="InterPro" id="IPR045851">
    <property type="entry name" value="AMP-bd_C_sf"/>
</dbReference>
<feature type="domain" description="AMP-dependent synthetase/ligase" evidence="2">
    <location>
        <begin position="31"/>
        <end position="377"/>
    </location>
</feature>
<accession>A0A7V1ZHU9</accession>
<evidence type="ECO:0000259" key="2">
    <source>
        <dbReference type="Pfam" id="PF00501"/>
    </source>
</evidence>
<comment type="caution">
    <text evidence="4">The sequence shown here is derived from an EMBL/GenBank/DDBJ whole genome shotgun (WGS) entry which is preliminary data.</text>
</comment>
<dbReference type="SUPFAM" id="SSF56801">
    <property type="entry name" value="Acetyl-CoA synthetase-like"/>
    <property type="match status" value="1"/>
</dbReference>